<proteinExistence type="predicted"/>
<reference evidence="2 3" key="1">
    <citation type="submission" date="2016-11" db="UniProtKB">
        <authorList>
            <consortium name="WormBaseParasite"/>
        </authorList>
    </citation>
    <scope>IDENTIFICATION</scope>
</reference>
<dbReference type="AlphaFoldDB" id="A0A1I8H8X4"/>
<evidence type="ECO:0000313" key="3">
    <source>
        <dbReference type="WBParaSite" id="maker-uti_cns_0014595-snap-gene-0.2-mRNA-1"/>
    </source>
</evidence>
<organism evidence="1 2">
    <name type="scientific">Macrostomum lignano</name>
    <dbReference type="NCBI Taxonomy" id="282301"/>
    <lineage>
        <taxon>Eukaryota</taxon>
        <taxon>Metazoa</taxon>
        <taxon>Spiralia</taxon>
        <taxon>Lophotrochozoa</taxon>
        <taxon>Platyhelminthes</taxon>
        <taxon>Rhabditophora</taxon>
        <taxon>Macrostomorpha</taxon>
        <taxon>Macrostomida</taxon>
        <taxon>Macrostomidae</taxon>
        <taxon>Macrostomum</taxon>
    </lineage>
</organism>
<dbReference type="WBParaSite" id="maker-uti_cns_0004961-snap-gene-0.6-mRNA-1">
    <property type="protein sequence ID" value="maker-uti_cns_0004961-snap-gene-0.6-mRNA-1"/>
    <property type="gene ID" value="maker-uti_cns_0004961-snap-gene-0.6"/>
</dbReference>
<protein>
    <submittedName>
        <fullName evidence="2 3">Uncharacterized protein</fullName>
    </submittedName>
</protein>
<evidence type="ECO:0000313" key="2">
    <source>
        <dbReference type="WBParaSite" id="maker-uti_cns_0004961-snap-gene-0.6-mRNA-1"/>
    </source>
</evidence>
<accession>A0A1I8H8X4</accession>
<evidence type="ECO:0000313" key="1">
    <source>
        <dbReference type="Proteomes" id="UP000095280"/>
    </source>
</evidence>
<dbReference type="WBParaSite" id="maker-uti_cns_0014595-snap-gene-0.2-mRNA-1">
    <property type="protein sequence ID" value="maker-uti_cns_0014595-snap-gene-0.2-mRNA-1"/>
    <property type="gene ID" value="maker-uti_cns_0014595-snap-gene-0.2"/>
</dbReference>
<name>A0A1I8H8X4_9PLAT</name>
<dbReference type="Proteomes" id="UP000095280">
    <property type="component" value="Unplaced"/>
</dbReference>
<keyword evidence="1" id="KW-1185">Reference proteome</keyword>
<sequence length="33" mass="3868">MTLRRRQRRRTVRRPLRCRTAAACFLSVGQPGP</sequence>